<dbReference type="InterPro" id="IPR036249">
    <property type="entry name" value="Thioredoxin-like_sf"/>
</dbReference>
<reference evidence="3" key="1">
    <citation type="submission" date="2018-12" db="EMBL/GenBank/DDBJ databases">
        <title>Bacillus chawlae sp. nov., Bacillus glennii sp. nov., and Bacillus saganii sp. nov. Isolated from the Vehicle Assembly Building at Kennedy Space Center where the Viking Spacecraft were Assembled.</title>
        <authorList>
            <person name="Seuylemezian A."/>
            <person name="Vaishampayan P."/>
        </authorList>
    </citation>
    <scope>NUCLEOTIDE SEQUENCE [LARGE SCALE GENOMIC DNA]</scope>
    <source>
        <strain evidence="3">DSM 13966</strain>
    </source>
</reference>
<organism evidence="2 3">
    <name type="scientific">Mesobacillus subterraneus</name>
    <dbReference type="NCBI Taxonomy" id="285983"/>
    <lineage>
        <taxon>Bacteria</taxon>
        <taxon>Bacillati</taxon>
        <taxon>Bacillota</taxon>
        <taxon>Bacilli</taxon>
        <taxon>Bacillales</taxon>
        <taxon>Bacillaceae</taxon>
        <taxon>Mesobacillus</taxon>
    </lineage>
</organism>
<name>A0A3R9FK95_9BACI</name>
<evidence type="ECO:0000313" key="3">
    <source>
        <dbReference type="Proteomes" id="UP000279911"/>
    </source>
</evidence>
<gene>
    <name evidence="2" type="ORF">EJA10_05470</name>
</gene>
<protein>
    <submittedName>
        <fullName evidence="2">Thioredoxin</fullName>
    </submittedName>
</protein>
<dbReference type="AlphaFoldDB" id="A0A3R9FK95"/>
<accession>A0A3R9FK95</accession>
<proteinExistence type="predicted"/>
<comment type="caution">
    <text evidence="2">The sequence shown here is derived from an EMBL/GenBank/DDBJ whole genome shotgun (WGS) entry which is preliminary data.</text>
</comment>
<feature type="domain" description="Thioredoxin" evidence="1">
    <location>
        <begin position="4"/>
        <end position="86"/>
    </location>
</feature>
<dbReference type="Pfam" id="PF00085">
    <property type="entry name" value="Thioredoxin"/>
    <property type="match status" value="1"/>
</dbReference>
<dbReference type="Gene3D" id="3.40.30.10">
    <property type="entry name" value="Glutaredoxin"/>
    <property type="match status" value="1"/>
</dbReference>
<sequence>MKEWTKEDMNAFLEDKNTGYLYFYTPMCGTCQVAGKMLSVIEQLIPDIPSGKADLNYLPGMADRFEIESVPCLIILDKGDVKEKIYAFQSVPYLYEKLKGLLI</sequence>
<dbReference type="OrthoDB" id="5784238at2"/>
<dbReference type="SUPFAM" id="SSF52833">
    <property type="entry name" value="Thioredoxin-like"/>
    <property type="match status" value="1"/>
</dbReference>
<dbReference type="Proteomes" id="UP000279911">
    <property type="component" value="Unassembled WGS sequence"/>
</dbReference>
<dbReference type="EMBL" id="RSFW01000008">
    <property type="protein sequence ID" value="RSD28333.1"/>
    <property type="molecule type" value="Genomic_DNA"/>
</dbReference>
<dbReference type="InterPro" id="IPR013766">
    <property type="entry name" value="Thioredoxin_domain"/>
</dbReference>
<evidence type="ECO:0000259" key="1">
    <source>
        <dbReference type="Pfam" id="PF00085"/>
    </source>
</evidence>
<dbReference type="RefSeq" id="WP_125479010.1">
    <property type="nucleotide sequence ID" value="NZ_RSFW01000008.1"/>
</dbReference>
<evidence type="ECO:0000313" key="2">
    <source>
        <dbReference type="EMBL" id="RSD28333.1"/>
    </source>
</evidence>
<dbReference type="CDD" id="cd02947">
    <property type="entry name" value="TRX_family"/>
    <property type="match status" value="1"/>
</dbReference>